<dbReference type="GeneID" id="93205464"/>
<gene>
    <name evidence="2" type="ORF">BN112_4292</name>
</gene>
<dbReference type="PANTHER" id="PTHR43372">
    <property type="entry name" value="FATTY-ACID AMIDE HYDROLASE"/>
    <property type="match status" value="1"/>
</dbReference>
<feature type="domain" description="Amidase" evidence="1">
    <location>
        <begin position="26"/>
        <end position="445"/>
    </location>
</feature>
<proteinExistence type="predicted"/>
<dbReference type="InterPro" id="IPR020556">
    <property type="entry name" value="Amidase_CS"/>
</dbReference>
<organism evidence="2 3">
    <name type="scientific">Bordetella bronchiseptica 253</name>
    <dbReference type="NCBI Taxonomy" id="568707"/>
    <lineage>
        <taxon>Bacteria</taxon>
        <taxon>Pseudomonadati</taxon>
        <taxon>Pseudomonadota</taxon>
        <taxon>Betaproteobacteria</taxon>
        <taxon>Burkholderiales</taxon>
        <taxon>Alcaligenaceae</taxon>
        <taxon>Bordetella</taxon>
    </lineage>
</organism>
<dbReference type="KEGG" id="bbh:BN112_4292"/>
<dbReference type="PANTHER" id="PTHR43372:SF4">
    <property type="entry name" value="FATTY-ACID AMIDE HYDROLASE 2"/>
    <property type="match status" value="1"/>
</dbReference>
<evidence type="ECO:0000259" key="1">
    <source>
        <dbReference type="Pfam" id="PF01425"/>
    </source>
</evidence>
<dbReference type="Proteomes" id="UP000007564">
    <property type="component" value="Chromosome"/>
</dbReference>
<dbReference type="RefSeq" id="WP_010927037.1">
    <property type="nucleotide sequence ID" value="NC_019382.1"/>
</dbReference>
<dbReference type="Gene3D" id="3.90.1300.10">
    <property type="entry name" value="Amidase signature (AS) domain"/>
    <property type="match status" value="1"/>
</dbReference>
<accession>A0A0C6P9F1</accession>
<evidence type="ECO:0000313" key="3">
    <source>
        <dbReference type="Proteomes" id="UP000007564"/>
    </source>
</evidence>
<dbReference type="HOGENOM" id="CLU_009600_0_4_4"/>
<sequence length="465" mass="48806">MTSELWRLSACEIVAGVKSGAFSASEAVRAALDRMEAVNGRINAVVDSDPQAALAAAARVDARIAAGEDPGPLAGVPVTVKVTHDQAGFATTMGIRKLKDHRAAANSPIVDNFERAGAIPIGRTNMPAFGLRWFTNGRLHGDTYNPFDRSLTPGGSSGGASAAVASGIGAIAHGTDIAGSIRYPAYACGVHGLRPTLGRIPNYNASFPERGLGGQLMSVSGPLARTVADIELSFAALAHADPRDPWWVPAPLAGPARPRRVALCLRPDGLEIDAGVADALLDAAARLRDAGWEVAELDDIPPMRDAAVAQVTLWLGDEYPALLAEAQAEGDPGALAMLRGQPQSAGVTLQSYCSALKARASYLRQWMLFFEDYPLMMLPVSARLPFANDLDTRSAADYDSVWEAQMPQLGLAFMGLPCMSVATGMCGSAPVGIQLAAGRYREDLLFLAAEDIAARGMPPVPVDPV</sequence>
<dbReference type="SUPFAM" id="SSF75304">
    <property type="entry name" value="Amidase signature (AS) enzymes"/>
    <property type="match status" value="1"/>
</dbReference>
<dbReference type="GO" id="GO:0012505">
    <property type="term" value="C:endomembrane system"/>
    <property type="evidence" value="ECO:0007669"/>
    <property type="project" value="TreeGrafter"/>
</dbReference>
<dbReference type="NCBIfam" id="NF005687">
    <property type="entry name" value="PRK07487.1"/>
    <property type="match status" value="1"/>
</dbReference>
<protein>
    <submittedName>
        <fullName evidence="2">Probable amidase</fullName>
    </submittedName>
</protein>
<dbReference type="PROSITE" id="PS00571">
    <property type="entry name" value="AMIDASES"/>
    <property type="match status" value="1"/>
</dbReference>
<dbReference type="InterPro" id="IPR036928">
    <property type="entry name" value="AS_sf"/>
</dbReference>
<dbReference type="Pfam" id="PF01425">
    <property type="entry name" value="Amidase"/>
    <property type="match status" value="1"/>
</dbReference>
<dbReference type="InterPro" id="IPR052739">
    <property type="entry name" value="FAAH2"/>
</dbReference>
<evidence type="ECO:0000313" key="2">
    <source>
        <dbReference type="EMBL" id="CCJ56206.1"/>
    </source>
</evidence>
<dbReference type="EMBL" id="HE965806">
    <property type="protein sequence ID" value="CCJ56206.1"/>
    <property type="molecule type" value="Genomic_DNA"/>
</dbReference>
<reference evidence="2 3" key="1">
    <citation type="journal article" date="2012" name="BMC Genomics">
        <title>Comparative genomics of the classical Bordetella subspecies: the evolution and exchange of virulence-associated diversity amongst closely related pathogens.</title>
        <authorList>
            <person name="Park J."/>
            <person name="Zhang Y."/>
            <person name="Buboltz A.M."/>
            <person name="Zhang X."/>
            <person name="Schuster S.C."/>
            <person name="Ahuja U."/>
            <person name="Liu M."/>
            <person name="Miller J.F."/>
            <person name="Sebaihia M."/>
            <person name="Bentley S.D."/>
            <person name="Parkhill J."/>
            <person name="Harvill E.T."/>
        </authorList>
    </citation>
    <scope>NUCLEOTIDE SEQUENCE [LARGE SCALE GENOMIC DNA]</scope>
    <source>
        <strain evidence="2 3">253</strain>
    </source>
</reference>
<dbReference type="InterPro" id="IPR023631">
    <property type="entry name" value="Amidase_dom"/>
</dbReference>
<dbReference type="OrthoDB" id="8576090at2"/>
<name>A0A0C6P9F1_BORBO</name>
<dbReference type="AlphaFoldDB" id="A0A0C6P9F1"/>